<dbReference type="eggNOG" id="COG2365">
    <property type="taxonomic scope" value="Bacteria"/>
</dbReference>
<comment type="caution">
    <text evidence="3">The sequence shown here is derived from an EMBL/GenBank/DDBJ whole genome shotgun (WGS) entry which is preliminary data.</text>
</comment>
<gene>
    <name evidence="3" type="ORF">UAU_00491</name>
</gene>
<dbReference type="PANTHER" id="PTHR31126:SF1">
    <property type="entry name" value="TYROSINE SPECIFIC PROTEIN PHOSPHATASES DOMAIN-CONTAINING PROTEIN"/>
    <property type="match status" value="1"/>
</dbReference>
<organism evidence="3 4">
    <name type="scientific">Enterococcus pallens ATCC BAA-351</name>
    <dbReference type="NCBI Taxonomy" id="1158607"/>
    <lineage>
        <taxon>Bacteria</taxon>
        <taxon>Bacillati</taxon>
        <taxon>Bacillota</taxon>
        <taxon>Bacilli</taxon>
        <taxon>Lactobacillales</taxon>
        <taxon>Enterococcaceae</taxon>
        <taxon>Enterococcus</taxon>
    </lineage>
</organism>
<dbReference type="PROSITE" id="PS50056">
    <property type="entry name" value="TYR_PHOSPHATASE_2"/>
    <property type="match status" value="1"/>
</dbReference>
<dbReference type="Proteomes" id="UP000013782">
    <property type="component" value="Unassembled WGS sequence"/>
</dbReference>
<dbReference type="OrthoDB" id="1188001at2"/>
<dbReference type="GO" id="GO:0004721">
    <property type="term" value="F:phosphoprotein phosphatase activity"/>
    <property type="evidence" value="ECO:0007669"/>
    <property type="project" value="InterPro"/>
</dbReference>
<dbReference type="InterPro" id="IPR000387">
    <property type="entry name" value="Tyr_Pase_dom"/>
</dbReference>
<keyword evidence="4" id="KW-1185">Reference proteome</keyword>
<dbReference type="EMBL" id="AJAQ01000001">
    <property type="protein sequence ID" value="EOH97823.1"/>
    <property type="molecule type" value="Genomic_DNA"/>
</dbReference>
<dbReference type="AlphaFoldDB" id="R2QRI6"/>
<dbReference type="Pfam" id="PF13350">
    <property type="entry name" value="Y_phosphatase3"/>
    <property type="match status" value="1"/>
</dbReference>
<evidence type="ECO:0000256" key="1">
    <source>
        <dbReference type="ARBA" id="ARBA00009580"/>
    </source>
</evidence>
<proteinExistence type="inferred from homology"/>
<evidence type="ECO:0000313" key="4">
    <source>
        <dbReference type="Proteomes" id="UP000013782"/>
    </source>
</evidence>
<dbReference type="InterPro" id="IPR029021">
    <property type="entry name" value="Prot-tyrosine_phosphatase-like"/>
</dbReference>
<dbReference type="PANTHER" id="PTHR31126">
    <property type="entry name" value="TYROSINE-PROTEIN PHOSPHATASE"/>
    <property type="match status" value="1"/>
</dbReference>
<dbReference type="InterPro" id="IPR026893">
    <property type="entry name" value="Tyr/Ser_Pase_IphP-type"/>
</dbReference>
<protein>
    <recommendedName>
        <fullName evidence="2">Tyrosine specific protein phosphatases domain-containing protein</fullName>
    </recommendedName>
</protein>
<feature type="domain" description="Tyrosine specific protein phosphatases" evidence="2">
    <location>
        <begin position="114"/>
        <end position="188"/>
    </location>
</feature>
<dbReference type="PATRIC" id="fig|1158607.3.peg.493"/>
<dbReference type="HOGENOM" id="CLU_057546_3_0_9"/>
<dbReference type="STRING" id="160454.RV10_GL000782"/>
<evidence type="ECO:0000313" key="3">
    <source>
        <dbReference type="EMBL" id="EOH97823.1"/>
    </source>
</evidence>
<name>R2QRI6_9ENTE</name>
<evidence type="ECO:0000259" key="2">
    <source>
        <dbReference type="PROSITE" id="PS50056"/>
    </source>
</evidence>
<sequence>MTNYTRLPLAGSFNTRELGGYPVKQGITQFQKFLRSDSLSDLTEQDLTFLENYGVRTIVDLRSDSEVRESANPSSPLIQNLHIPLVTGNVADATKDITKEMNYSMGSFYVDCLKRYPDSLVNIFEAFAESEGCILFHCAAGKDRTGIVAAFLLELAGVCQADIIANYQITHTYLKANPNFMRAHGSYPVEMSYSLPSYIEEALDYLHSYHESAENYLRSFGVAQAVLTELKDRMVPNKILV</sequence>
<dbReference type="RefSeq" id="WP_010755554.1">
    <property type="nucleotide sequence ID" value="NZ_ASWD01000002.1"/>
</dbReference>
<dbReference type="InterPro" id="IPR016130">
    <property type="entry name" value="Tyr_Pase_AS"/>
</dbReference>
<comment type="similarity">
    <text evidence="1">Belongs to the protein-tyrosine phosphatase family.</text>
</comment>
<reference evidence="3 4" key="1">
    <citation type="submission" date="2013-02" db="EMBL/GenBank/DDBJ databases">
        <title>The Genome Sequence of Enterococcus pallens BAA-351.</title>
        <authorList>
            <consortium name="The Broad Institute Genome Sequencing Platform"/>
            <consortium name="The Broad Institute Genome Sequencing Center for Infectious Disease"/>
            <person name="Earl A.M."/>
            <person name="Gilmore M.S."/>
            <person name="Lebreton F."/>
            <person name="Walker B."/>
            <person name="Young S.K."/>
            <person name="Zeng Q."/>
            <person name="Gargeya S."/>
            <person name="Fitzgerald M."/>
            <person name="Haas B."/>
            <person name="Abouelleil A."/>
            <person name="Alvarado L."/>
            <person name="Arachchi H.M."/>
            <person name="Berlin A.M."/>
            <person name="Chapman S.B."/>
            <person name="Dewar J."/>
            <person name="Goldberg J."/>
            <person name="Griggs A."/>
            <person name="Gujja S."/>
            <person name="Hansen M."/>
            <person name="Howarth C."/>
            <person name="Imamovic A."/>
            <person name="Larimer J."/>
            <person name="McCowan C."/>
            <person name="Murphy C."/>
            <person name="Neiman D."/>
            <person name="Pearson M."/>
            <person name="Priest M."/>
            <person name="Roberts A."/>
            <person name="Saif S."/>
            <person name="Shea T."/>
            <person name="Sisk P."/>
            <person name="Sykes S."/>
            <person name="Wortman J."/>
            <person name="Nusbaum C."/>
            <person name="Birren B."/>
        </authorList>
    </citation>
    <scope>NUCLEOTIDE SEQUENCE [LARGE SCALE GENOMIC DNA]</scope>
    <source>
        <strain evidence="3 4">ATCC BAA-351</strain>
    </source>
</reference>
<dbReference type="SUPFAM" id="SSF52799">
    <property type="entry name" value="(Phosphotyrosine protein) phosphatases II"/>
    <property type="match status" value="1"/>
</dbReference>
<dbReference type="PROSITE" id="PS00383">
    <property type="entry name" value="TYR_PHOSPHATASE_1"/>
    <property type="match status" value="1"/>
</dbReference>
<accession>R2QRI6</accession>
<dbReference type="Gene3D" id="3.90.190.10">
    <property type="entry name" value="Protein tyrosine phosphatase superfamily"/>
    <property type="match status" value="1"/>
</dbReference>